<sequence length="269" mass="29718">MFGWWDVGLLVLGAALGVIADRLARWWRDTQADHELWVWLEPDPIASIGPKDALTSIQLTHDGVALSAPSVVTLFVWSAGSRDIWTDAFDGKPLEAALGCKIVEVIRDDRHGAEQLPVDLASDATLRIGPGSLRRDFAVGFRLLVDGDPGLEVRNQPLDTEVLYYQDEFAKRSRKWWARPGITVGLLVSTPVLLGTGMAFSLRTPQFAQFNDLSPWLLGGAGLIFGLFLLDVIFLIDAAPRRARRAGKILRRALGVHVTRRPRPPLDTN</sequence>
<evidence type="ECO:0000313" key="2">
    <source>
        <dbReference type="EMBL" id="NYG97468.1"/>
    </source>
</evidence>
<accession>A0A852YEC5</accession>
<proteinExistence type="predicted"/>
<organism evidence="2 3">
    <name type="scientific">Schumannella luteola</name>
    <dbReference type="NCBI Taxonomy" id="472059"/>
    <lineage>
        <taxon>Bacteria</taxon>
        <taxon>Bacillati</taxon>
        <taxon>Actinomycetota</taxon>
        <taxon>Actinomycetes</taxon>
        <taxon>Micrococcales</taxon>
        <taxon>Microbacteriaceae</taxon>
        <taxon>Schumannella</taxon>
    </lineage>
</organism>
<keyword evidence="1" id="KW-1133">Transmembrane helix</keyword>
<keyword evidence="1" id="KW-0812">Transmembrane</keyword>
<evidence type="ECO:0000256" key="1">
    <source>
        <dbReference type="SAM" id="Phobius"/>
    </source>
</evidence>
<gene>
    <name evidence="2" type="ORF">BJ979_000094</name>
</gene>
<keyword evidence="1" id="KW-0472">Membrane</keyword>
<comment type="caution">
    <text evidence="2">The sequence shown here is derived from an EMBL/GenBank/DDBJ whole genome shotgun (WGS) entry which is preliminary data.</text>
</comment>
<reference evidence="2 3" key="1">
    <citation type="submission" date="2020-07" db="EMBL/GenBank/DDBJ databases">
        <title>Sequencing the genomes of 1000 actinobacteria strains.</title>
        <authorList>
            <person name="Klenk H.-P."/>
        </authorList>
    </citation>
    <scope>NUCLEOTIDE SEQUENCE [LARGE SCALE GENOMIC DNA]</scope>
    <source>
        <strain evidence="2 3">DSM 23141</strain>
    </source>
</reference>
<protein>
    <submittedName>
        <fullName evidence="2">Uncharacterized protein</fullName>
    </submittedName>
</protein>
<dbReference type="Proteomes" id="UP000553888">
    <property type="component" value="Unassembled WGS sequence"/>
</dbReference>
<feature type="transmembrane region" description="Helical" evidence="1">
    <location>
        <begin position="6"/>
        <end position="24"/>
    </location>
</feature>
<name>A0A852YEC5_9MICO</name>
<dbReference type="EMBL" id="JACBZY010000001">
    <property type="protein sequence ID" value="NYG97468.1"/>
    <property type="molecule type" value="Genomic_DNA"/>
</dbReference>
<keyword evidence="3" id="KW-1185">Reference proteome</keyword>
<dbReference type="RefSeq" id="WP_179564154.1">
    <property type="nucleotide sequence ID" value="NZ_JACBZY010000001.1"/>
</dbReference>
<evidence type="ECO:0000313" key="3">
    <source>
        <dbReference type="Proteomes" id="UP000553888"/>
    </source>
</evidence>
<feature type="transmembrane region" description="Helical" evidence="1">
    <location>
        <begin position="181"/>
        <end position="202"/>
    </location>
</feature>
<feature type="transmembrane region" description="Helical" evidence="1">
    <location>
        <begin position="214"/>
        <end position="236"/>
    </location>
</feature>
<dbReference type="AlphaFoldDB" id="A0A852YEC5"/>